<keyword evidence="2" id="KW-1133">Transmembrane helix</keyword>
<sequence>MSAFVRDGSLCRRKKRRAENHDTPPITEQMSSKDEQITRIKKNRKTDNFLKTDLPLHNQDFVRCCAVAFERYVIELADPDVTDDEDEWNASPLDWNPPPDILNSSTRNDSLITDQHYDRTKRFLLRDFQNISEECINQDFKNHMLSLDEDKQKEQLERILIQSYSATNGNLKQSRAMIKQLENKIKVLFVFPVEPPTSEVKKKILTCIEDIKQNPKKKNIFHCIYRTIQKETINKKIKKLFGSKYFESDEKFMKEQFKTNLKEKSKNTENNNKICSLQKSHSLHHSPKNSSELTTTSQSSISSKVLKHPIPLKNRTSNVNKKSNVTQNILKEMNVSINDKLNNNINIQVPVSSKQTEIETSNTTMEITDQTVVNNLNFQNDGYLNVQENDCSTKITQMNKNILDTKNSTELINNVLDDKNSENISSRPNSRGNEQHTIDHIIEYLETNKCNGDVDSRILEMETNVIDINLKDIGISKNKWVNIVNTDENILIEIENVRSMGLEFGINRCRYMKKKFTLSNFDIIKKLAAYLAKDKFVFKFHLLWSTFQSEVIGQLILSLVYAFIDIEMNVLYLLRCFIYVFCLFAEISSIPSAKLKNTFELFIDIIKKYIKHYDVRLWKNWFVSKEFLGVCAVFKFIYINKSYLQTDLGYDIIADADNYFTRAEHEKYMFISEQHKSVMLKKKNIFEPTTINDNLSILIDLVKLEYDKEKTIKEPKKIQFENVDGEIIDLTNSKNNDILSIRSLSPNNVDEISLNTMDDHKNEMSKNKNKWNNHIVIPDKIKSMNEFDVIRKQIKKNIDLENQHVEIPNSPKNKNNDVICDINSFFYRCKDKTTNIENMVNHPIQKSDTTNSKRRIHLKPKNAATIRSKFESIHVKNKNLVNHSVEKSDSTNITNNGIIQVNKSLSTETKVTNTENNPIREPRTTNIKCDNYTVEKLNSKKHKKNNILKVSKSLFIRSECKIRNAIGEPRTKNIILENQTDESIDSVISKNNGPLSTLSEITLTNAEISIDGSKNQSDNYSVETDSTISKNNEPSTLSEITLINAEISPDRTKNQLDNYSVETDSTISKNNEPSTLSEITLINAEISPDRTKNQLDNYSVEKDSTIGKNNEPSTLSEVTSTNAKISPNKESIIKQIKLGNFMDEKADLANSALDMNIDNIYLTNTSTSSNVKLIDPKNCSIGEKITKNQSNNITVEIGLIINKNNERSTLSEVTLKNAMISPNKEPVYKKIKLIHHTDKITNLAISKNVFIKDDGLCLNNISCTLSEGTLRNAENSSVNEQNTKNKMNNQTIKISNSTTSINDDGLCLSYALSTLPDATMINAENSPITEPITKNSKCLDQNDDFFTIYNSSFSNSDVVVSNDENMFVGGSKSNRNELNNHCVEITNSIKSEITAEIVKSKPLMSVRSEFSLSNSFNGVYSIDKTTTEPRNHRNVEKNNLLENALRKKNSSVLSKKKNSKNNPNLSRTLKKSTKTQVKSPCTNFTVENNPQQFNIAHDSSTSIHLSSYNNIYNSGTFNLQPNNEKDYVSVTPSIQPPINVNYYYSNPIVSLHSFVNGTQQVAMNTSHLISNTQYSNNNLQDSPVIRSRAQPSRILKNNQNSTNTIAQSSVSRSSIYTHSSTSINTQTSVTSDSRSNRLIENTFCNTAQNNSTSNNYYNSATTNNCITYDHVFHDLPNTSFSHPNNNTSSKFNQFSFPPIAGVPYFGNRNSTEPPLNNASFREASINNYLFQNHLNSHYNQNWNKQMSMSSQQVANATVDSFQPSNHNSQSRCMATNCTNCSNCKTGCYCFICYKK</sequence>
<feature type="region of interest" description="Disordered" evidence="1">
    <location>
        <begin position="278"/>
        <end position="318"/>
    </location>
</feature>
<feature type="transmembrane region" description="Helical" evidence="2">
    <location>
        <begin position="571"/>
        <end position="590"/>
    </location>
</feature>
<protein>
    <submittedName>
        <fullName evidence="4">Uncharacterized protein LOC112690878 isoform X1</fullName>
    </submittedName>
</protein>
<reference evidence="4" key="1">
    <citation type="submission" date="2025-08" db="UniProtKB">
        <authorList>
            <consortium name="RefSeq"/>
        </authorList>
    </citation>
    <scope>IDENTIFICATION</scope>
    <source>
        <tissue evidence="4">Whole body</tissue>
    </source>
</reference>
<accession>A0A8B8GCW4</accession>
<feature type="region of interest" description="Disordered" evidence="1">
    <location>
        <begin position="13"/>
        <end position="36"/>
    </location>
</feature>
<dbReference type="RefSeq" id="XP_025420768.1">
    <property type="nucleotide sequence ID" value="XM_025564983.1"/>
</dbReference>
<keyword evidence="3" id="KW-1185">Reference proteome</keyword>
<proteinExistence type="predicted"/>
<evidence type="ECO:0000256" key="2">
    <source>
        <dbReference type="SAM" id="Phobius"/>
    </source>
</evidence>
<feature type="transmembrane region" description="Helical" evidence="2">
    <location>
        <begin position="542"/>
        <end position="564"/>
    </location>
</feature>
<dbReference type="Proteomes" id="UP000694846">
    <property type="component" value="Unplaced"/>
</dbReference>
<feature type="region of interest" description="Disordered" evidence="1">
    <location>
        <begin position="82"/>
        <end position="107"/>
    </location>
</feature>
<name>A0A8B8GCW4_9HEMI</name>
<keyword evidence="2" id="KW-0812">Transmembrane</keyword>
<gene>
    <name evidence="4" type="primary">LOC112690878</name>
</gene>
<feature type="region of interest" description="Disordered" evidence="1">
    <location>
        <begin position="1448"/>
        <end position="1476"/>
    </location>
</feature>
<feature type="region of interest" description="Disordered" evidence="1">
    <location>
        <begin position="1013"/>
        <end position="1033"/>
    </location>
</feature>
<evidence type="ECO:0000313" key="4">
    <source>
        <dbReference type="RefSeq" id="XP_025420768.1"/>
    </source>
</evidence>
<organism evidence="3 4">
    <name type="scientific">Sipha flava</name>
    <name type="common">yellow sugarcane aphid</name>
    <dbReference type="NCBI Taxonomy" id="143950"/>
    <lineage>
        <taxon>Eukaryota</taxon>
        <taxon>Metazoa</taxon>
        <taxon>Ecdysozoa</taxon>
        <taxon>Arthropoda</taxon>
        <taxon>Hexapoda</taxon>
        <taxon>Insecta</taxon>
        <taxon>Pterygota</taxon>
        <taxon>Neoptera</taxon>
        <taxon>Paraneoptera</taxon>
        <taxon>Hemiptera</taxon>
        <taxon>Sternorrhyncha</taxon>
        <taxon>Aphidomorpha</taxon>
        <taxon>Aphidoidea</taxon>
        <taxon>Aphididae</taxon>
        <taxon>Sipha</taxon>
    </lineage>
</organism>
<feature type="compositionally biased region" description="Polar residues" evidence="1">
    <location>
        <begin position="288"/>
        <end position="303"/>
    </location>
</feature>
<keyword evidence="2" id="KW-0472">Membrane</keyword>
<evidence type="ECO:0000313" key="3">
    <source>
        <dbReference type="Proteomes" id="UP000694846"/>
    </source>
</evidence>
<dbReference type="GeneID" id="112690878"/>
<feature type="compositionally biased region" description="Basic residues" evidence="1">
    <location>
        <begin position="1448"/>
        <end position="1459"/>
    </location>
</feature>
<dbReference type="OrthoDB" id="6612396at2759"/>
<evidence type="ECO:0000256" key="1">
    <source>
        <dbReference type="SAM" id="MobiDB-lite"/>
    </source>
</evidence>